<accession>A0AAX4NGV9</accession>
<dbReference type="GO" id="GO:0005829">
    <property type="term" value="C:cytosol"/>
    <property type="evidence" value="ECO:0007669"/>
    <property type="project" value="TreeGrafter"/>
</dbReference>
<dbReference type="Pfam" id="PF00926">
    <property type="entry name" value="DHBP_synthase"/>
    <property type="match status" value="1"/>
</dbReference>
<keyword evidence="3 6" id="KW-0460">Magnesium</keyword>
<protein>
    <recommendedName>
        <fullName evidence="6">3,4-dihydroxy-2-butanone 4-phosphate synthase</fullName>
        <shortName evidence="6">DHBP synthase</shortName>
        <ecNumber evidence="6">4.1.99.12</ecNumber>
    </recommendedName>
</protein>
<evidence type="ECO:0000256" key="2">
    <source>
        <dbReference type="ARBA" id="ARBA00022723"/>
    </source>
</evidence>
<dbReference type="InterPro" id="IPR000422">
    <property type="entry name" value="DHBP_synthase_RibB"/>
</dbReference>
<name>A0AAX4NGV9_9ARCH</name>
<reference evidence="7 8" key="1">
    <citation type="submission" date="2023-09" db="EMBL/GenBank/DDBJ databases">
        <authorList>
            <person name="Golyshina O.V."/>
            <person name="Lunev E.A."/>
            <person name="Bargiela R."/>
            <person name="Gaines M.C."/>
            <person name="Daum B."/>
            <person name="Bale N.J."/>
            <person name="Koenen M."/>
            <person name="Sinninghe Damst J.S."/>
            <person name="Yakimov M."/>
            <person name="Golyshin P.N."/>
        </authorList>
    </citation>
    <scope>NUCLEOTIDE SEQUENCE [LARGE SCALE GENOMIC DNA]</scope>
    <source>
        <strain evidence="7 8">M1</strain>
    </source>
</reference>
<proteinExistence type="inferred from homology"/>
<dbReference type="SUPFAM" id="SSF55821">
    <property type="entry name" value="YrdC/RibB"/>
    <property type="match status" value="1"/>
</dbReference>
<evidence type="ECO:0000313" key="7">
    <source>
        <dbReference type="EMBL" id="WYY00364.1"/>
    </source>
</evidence>
<keyword evidence="1 6" id="KW-0686">Riboflavin biosynthesis</keyword>
<dbReference type="Gene3D" id="3.90.870.10">
    <property type="entry name" value="DHBP synthase"/>
    <property type="match status" value="1"/>
</dbReference>
<dbReference type="InterPro" id="IPR017945">
    <property type="entry name" value="DHBP_synth_RibB-like_a/b_dom"/>
</dbReference>
<dbReference type="PANTHER" id="PTHR21327">
    <property type="entry name" value="GTP CYCLOHYDROLASE II-RELATED"/>
    <property type="match status" value="1"/>
</dbReference>
<keyword evidence="8" id="KW-1185">Reference proteome</keyword>
<gene>
    <name evidence="7" type="primary">ribB</name>
    <name evidence="7" type="ORF">OXIME_000933</name>
</gene>
<evidence type="ECO:0000256" key="4">
    <source>
        <dbReference type="ARBA" id="ARBA00023211"/>
    </source>
</evidence>
<keyword evidence="4 6" id="KW-0464">Manganese</keyword>
<comment type="pathway">
    <text evidence="6">Cofactor biosynthesis; riboflavin biosynthesis; 2-hydroxy-3-oxobutyl phosphate from D-ribulose 5-phosphate: step 1/1.</text>
</comment>
<evidence type="ECO:0000313" key="8">
    <source>
        <dbReference type="Proteomes" id="UP001451606"/>
    </source>
</evidence>
<dbReference type="GeneID" id="95967668"/>
<dbReference type="GO" id="GO:0009231">
    <property type="term" value="P:riboflavin biosynthetic process"/>
    <property type="evidence" value="ECO:0007669"/>
    <property type="project" value="UniProtKB-KW"/>
</dbReference>
<evidence type="ECO:0000256" key="1">
    <source>
        <dbReference type="ARBA" id="ARBA00022619"/>
    </source>
</evidence>
<sequence length="251" mass="28487">MFNREIADLRSGKPIMIFDFKDREGETDLVIPSQFVNTEIIRFFRKQGGGLICTTMKEEIARTLHLPFLDDLYRKFLYQGTRLADASDMKYDKTSSFTVTINHRDTFTGVSDHDRSKTINEFSNFISEMKQLKNDPGVEFSKRFRSPGHVILLIAREGYFSVRKGHTELSTYMVEKAGLIPSATIVETLSDSGKSMSRDEAMEFARSNKLNFIDGSDIVSEWLEDESNGIGSIRYNTPGAYTLSQGIKKIG</sequence>
<evidence type="ECO:0000256" key="5">
    <source>
        <dbReference type="ARBA" id="ARBA00023239"/>
    </source>
</evidence>
<comment type="function">
    <text evidence="6">Catalyzes the conversion of D-ribulose 5-phosphate to formate and 3,4-dihydroxy-2-butanone 4-phosphate.</text>
</comment>
<dbReference type="EC" id="4.1.99.12" evidence="6"/>
<dbReference type="Proteomes" id="UP001451606">
    <property type="component" value="Chromosome"/>
</dbReference>
<dbReference type="KEGG" id="omr:OXIME_000933"/>
<comment type="similarity">
    <text evidence="6">Belongs to the DHBP synthase family.</text>
</comment>
<dbReference type="GO" id="GO:0046872">
    <property type="term" value="F:metal ion binding"/>
    <property type="evidence" value="ECO:0007669"/>
    <property type="project" value="UniProtKB-KW"/>
</dbReference>
<evidence type="ECO:0000256" key="6">
    <source>
        <dbReference type="RuleBase" id="RU003843"/>
    </source>
</evidence>
<comment type="subunit">
    <text evidence="6">Homodimer.</text>
</comment>
<comment type="catalytic activity">
    <reaction evidence="6">
        <text>D-ribulose 5-phosphate = (2S)-2-hydroxy-3-oxobutyl phosphate + formate + H(+)</text>
        <dbReference type="Rhea" id="RHEA:18457"/>
        <dbReference type="ChEBI" id="CHEBI:15378"/>
        <dbReference type="ChEBI" id="CHEBI:15740"/>
        <dbReference type="ChEBI" id="CHEBI:58121"/>
        <dbReference type="ChEBI" id="CHEBI:58830"/>
        <dbReference type="EC" id="4.1.99.12"/>
    </reaction>
</comment>
<dbReference type="EMBL" id="CP133772">
    <property type="protein sequence ID" value="WYY00364.1"/>
    <property type="molecule type" value="Genomic_DNA"/>
</dbReference>
<organism evidence="7 8">
    <name type="scientific">Oxyplasma meridianum</name>
    <dbReference type="NCBI Taxonomy" id="3073602"/>
    <lineage>
        <taxon>Archaea</taxon>
        <taxon>Methanobacteriati</taxon>
        <taxon>Thermoplasmatota</taxon>
        <taxon>Thermoplasmata</taxon>
        <taxon>Thermoplasmatales</taxon>
        <taxon>Thermoplasmataceae</taxon>
        <taxon>Oxyplasma</taxon>
    </lineage>
</organism>
<dbReference type="NCBIfam" id="TIGR00506">
    <property type="entry name" value="ribB"/>
    <property type="match status" value="1"/>
</dbReference>
<dbReference type="PANTHER" id="PTHR21327:SF46">
    <property type="entry name" value="3,4-DIHYDROXY-2-BUTANONE 4-PHOSPHATE SYNTHASE"/>
    <property type="match status" value="1"/>
</dbReference>
<comment type="cofactor">
    <cofactor evidence="6">
        <name>Mg(2+)</name>
        <dbReference type="ChEBI" id="CHEBI:18420"/>
    </cofactor>
    <cofactor evidence="6">
        <name>Mn(2+)</name>
        <dbReference type="ChEBI" id="CHEBI:29035"/>
    </cofactor>
    <text evidence="6">Binds 2 divalent metal cations per subunit. Magnesium or manganese.</text>
</comment>
<dbReference type="GO" id="GO:0008686">
    <property type="term" value="F:3,4-dihydroxy-2-butanone-4-phosphate synthase activity"/>
    <property type="evidence" value="ECO:0007669"/>
    <property type="project" value="UniProtKB-EC"/>
</dbReference>
<keyword evidence="5 6" id="KW-0456">Lyase</keyword>
<keyword evidence="2 6" id="KW-0479">Metal-binding</keyword>
<evidence type="ECO:0000256" key="3">
    <source>
        <dbReference type="ARBA" id="ARBA00022842"/>
    </source>
</evidence>
<dbReference type="AlphaFoldDB" id="A0AAX4NGV9"/>
<dbReference type="RefSeq" id="WP_393970703.1">
    <property type="nucleotide sequence ID" value="NZ_CP133772.1"/>
</dbReference>